<comment type="caution">
    <text evidence="10">The sequence shown here is derived from an EMBL/GenBank/DDBJ whole genome shotgun (WGS) entry which is preliminary data.</text>
</comment>
<keyword evidence="3 7" id="KW-0812">Transmembrane</keyword>
<dbReference type="InterPro" id="IPR024528">
    <property type="entry name" value="ThrE_2"/>
</dbReference>
<keyword evidence="5 7" id="KW-0472">Membrane</keyword>
<name>A0ABS7RM11_9ACTN</name>
<protein>
    <submittedName>
        <fullName evidence="10">Threonine/serine exporter family protein</fullName>
    </submittedName>
</protein>
<dbReference type="PANTHER" id="PTHR34390">
    <property type="entry name" value="UPF0442 PROTEIN YJJB-RELATED"/>
    <property type="match status" value="1"/>
</dbReference>
<keyword evidence="2" id="KW-1003">Cell membrane</keyword>
<evidence type="ECO:0000256" key="1">
    <source>
        <dbReference type="ARBA" id="ARBA00004651"/>
    </source>
</evidence>
<evidence type="ECO:0000313" key="11">
    <source>
        <dbReference type="Proteomes" id="UP000754710"/>
    </source>
</evidence>
<evidence type="ECO:0000313" key="10">
    <source>
        <dbReference type="EMBL" id="MBY9076093.1"/>
    </source>
</evidence>
<feature type="domain" description="Threonine/Serine exporter ThrE" evidence="9">
    <location>
        <begin position="283"/>
        <end position="404"/>
    </location>
</feature>
<feature type="transmembrane region" description="Helical" evidence="7">
    <location>
        <begin position="200"/>
        <end position="221"/>
    </location>
</feature>
<proteinExistence type="inferred from homology"/>
<feature type="domain" description="Threonine/serine exporter-like N-terminal" evidence="8">
    <location>
        <begin position="15"/>
        <end position="256"/>
    </location>
</feature>
<feature type="transmembrane region" description="Helical" evidence="7">
    <location>
        <begin position="301"/>
        <end position="320"/>
    </location>
</feature>
<dbReference type="Pfam" id="PF06738">
    <property type="entry name" value="ThrE"/>
    <property type="match status" value="1"/>
</dbReference>
<feature type="transmembrane region" description="Helical" evidence="7">
    <location>
        <begin position="146"/>
        <end position="162"/>
    </location>
</feature>
<feature type="transmembrane region" description="Helical" evidence="7">
    <location>
        <begin position="351"/>
        <end position="371"/>
    </location>
</feature>
<gene>
    <name evidence="10" type="ORF">K1X13_14755</name>
</gene>
<feature type="transmembrane region" description="Helical" evidence="7">
    <location>
        <begin position="383"/>
        <end position="407"/>
    </location>
</feature>
<keyword evidence="4 7" id="KW-1133">Transmembrane helix</keyword>
<feature type="transmembrane region" description="Helical" evidence="7">
    <location>
        <begin position="274"/>
        <end position="294"/>
    </location>
</feature>
<dbReference type="RefSeq" id="WP_221025777.1">
    <property type="nucleotide sequence ID" value="NZ_JAIEZQ010000002.1"/>
</dbReference>
<evidence type="ECO:0000256" key="2">
    <source>
        <dbReference type="ARBA" id="ARBA00022475"/>
    </source>
</evidence>
<feature type="transmembrane region" description="Helical" evidence="7">
    <location>
        <begin position="326"/>
        <end position="344"/>
    </location>
</feature>
<evidence type="ECO:0000256" key="5">
    <source>
        <dbReference type="ARBA" id="ARBA00023136"/>
    </source>
</evidence>
<evidence type="ECO:0000256" key="6">
    <source>
        <dbReference type="ARBA" id="ARBA00034125"/>
    </source>
</evidence>
<reference evidence="10 11" key="1">
    <citation type="submission" date="2021-08" db="EMBL/GenBank/DDBJ databases">
        <title>Nocardioides bacterium WL0053 sp. nov., isolated from the sediment.</title>
        <authorList>
            <person name="Wang L."/>
            <person name="Zhang D."/>
            <person name="Zhang A."/>
        </authorList>
    </citation>
    <scope>NUCLEOTIDE SEQUENCE [LARGE SCALE GENOMIC DNA]</scope>
    <source>
        <strain evidence="10 11">WL0053</strain>
    </source>
</reference>
<dbReference type="EMBL" id="JAIEZQ010000002">
    <property type="protein sequence ID" value="MBY9076093.1"/>
    <property type="molecule type" value="Genomic_DNA"/>
</dbReference>
<dbReference type="InterPro" id="IPR050539">
    <property type="entry name" value="ThrE_Dicarb/AminoAcid_Exp"/>
</dbReference>
<evidence type="ECO:0000259" key="9">
    <source>
        <dbReference type="Pfam" id="PF12821"/>
    </source>
</evidence>
<comment type="subcellular location">
    <subcellularLocation>
        <location evidence="1">Cell membrane</location>
        <topology evidence="1">Multi-pass membrane protein</topology>
    </subcellularLocation>
</comment>
<accession>A0ABS7RM11</accession>
<evidence type="ECO:0000256" key="4">
    <source>
        <dbReference type="ARBA" id="ARBA00022989"/>
    </source>
</evidence>
<keyword evidence="11" id="KW-1185">Reference proteome</keyword>
<dbReference type="PANTHER" id="PTHR34390:SF2">
    <property type="entry name" value="SUCCINATE TRANSPORTER SUBUNIT YJJP-RELATED"/>
    <property type="match status" value="1"/>
</dbReference>
<organism evidence="10 11">
    <name type="scientific">Nocardioides jiangsuensis</name>
    <dbReference type="NCBI Taxonomy" id="2866161"/>
    <lineage>
        <taxon>Bacteria</taxon>
        <taxon>Bacillati</taxon>
        <taxon>Actinomycetota</taxon>
        <taxon>Actinomycetes</taxon>
        <taxon>Propionibacteriales</taxon>
        <taxon>Nocardioidaceae</taxon>
        <taxon>Nocardioides</taxon>
    </lineage>
</organism>
<dbReference type="Pfam" id="PF12821">
    <property type="entry name" value="ThrE_2"/>
    <property type="match status" value="1"/>
</dbReference>
<feature type="transmembrane region" description="Helical" evidence="7">
    <location>
        <begin position="241"/>
        <end position="262"/>
    </location>
</feature>
<feature type="transmembrane region" description="Helical" evidence="7">
    <location>
        <begin position="174"/>
        <end position="194"/>
    </location>
</feature>
<evidence type="ECO:0000256" key="3">
    <source>
        <dbReference type="ARBA" id="ARBA00022692"/>
    </source>
</evidence>
<dbReference type="Proteomes" id="UP000754710">
    <property type="component" value="Unassembled WGS sequence"/>
</dbReference>
<sequence>MDAVPETREIYKTLDLALRVGEVLLSSGAGAADVTATMLSLAHGLGLRGIDVDVTFTALQMSYQESFDDPALIQVRNVRHRDIDYEDLTQVDILIQDVLSGEIDRDEARRRLAKIISSGHRLPRWAVTLGWGVTGAGIGFLLGGDLIVVGIAFLAACGIDLLKKRMSRRRLPAFYQQVAGGLLATLLAVLTAATDLPVDPSLVVTASIIMLLAGVGFMGAVQDALTGFYITSGARILEAMLATAGIIAGVSGGLTVGTMMGVELGELDPGAAGWSYLPVMTFGAGLSAAAFAFASYAPVRSLLPIAMIAGLGEVIFYGLSDQSGPAWAAASAAIVIGVTSYAVAGRVRVPPLVVVVPAIVPLLPGLSIYRGLSLMSVGDSSGIVSIATAMAIAISLASGVILGEYIAQPLKREVRRLEDRLSGPRLVGPIRARAVRRQKV</sequence>
<evidence type="ECO:0000256" key="7">
    <source>
        <dbReference type="SAM" id="Phobius"/>
    </source>
</evidence>
<evidence type="ECO:0000259" key="8">
    <source>
        <dbReference type="Pfam" id="PF06738"/>
    </source>
</evidence>
<comment type="similarity">
    <text evidence="6">Belongs to the ThrE exporter (TC 2.A.79) family.</text>
</comment>
<dbReference type="InterPro" id="IPR010619">
    <property type="entry name" value="ThrE-like_N"/>
</dbReference>